<dbReference type="AlphaFoldDB" id="A0A512JM99"/>
<protein>
    <submittedName>
        <fullName evidence="1">Uncharacterized protein</fullName>
    </submittedName>
</protein>
<sequence length="84" mass="9372">MPRFIFDVHDDGPAEWGDESLEGAGRNEIERRARELIAEAQARQVARGSQCVTTTVYVYHEGDAIVLTAYGRVGQDVRIVWPLG</sequence>
<proteinExistence type="predicted"/>
<name>A0A512JM99_9HYPH</name>
<dbReference type="Proteomes" id="UP000321750">
    <property type="component" value="Unassembled WGS sequence"/>
</dbReference>
<dbReference type="RefSeq" id="WP_147047503.1">
    <property type="nucleotide sequence ID" value="NZ_BJZV01000015.1"/>
</dbReference>
<accession>A0A512JM99</accession>
<dbReference type="OrthoDB" id="7575967at2"/>
<gene>
    <name evidence="1" type="ORF">MGN01_29400</name>
</gene>
<dbReference type="EMBL" id="BJZV01000015">
    <property type="protein sequence ID" value="GEP11095.1"/>
    <property type="molecule type" value="Genomic_DNA"/>
</dbReference>
<comment type="caution">
    <text evidence="1">The sequence shown here is derived from an EMBL/GenBank/DDBJ whole genome shotgun (WGS) entry which is preliminary data.</text>
</comment>
<reference evidence="1 2" key="1">
    <citation type="submission" date="2019-07" db="EMBL/GenBank/DDBJ databases">
        <title>Whole genome shotgun sequence of Methylobacterium gnaphalii NBRC 107716.</title>
        <authorList>
            <person name="Hosoyama A."/>
            <person name="Uohara A."/>
            <person name="Ohji S."/>
            <person name="Ichikawa N."/>
        </authorList>
    </citation>
    <scope>NUCLEOTIDE SEQUENCE [LARGE SCALE GENOMIC DNA]</scope>
    <source>
        <strain evidence="1 2">NBRC 107716</strain>
    </source>
</reference>
<keyword evidence="2" id="KW-1185">Reference proteome</keyword>
<evidence type="ECO:0000313" key="1">
    <source>
        <dbReference type="EMBL" id="GEP11095.1"/>
    </source>
</evidence>
<organism evidence="1 2">
    <name type="scientific">Methylobacterium gnaphalii</name>
    <dbReference type="NCBI Taxonomy" id="1010610"/>
    <lineage>
        <taxon>Bacteria</taxon>
        <taxon>Pseudomonadati</taxon>
        <taxon>Pseudomonadota</taxon>
        <taxon>Alphaproteobacteria</taxon>
        <taxon>Hyphomicrobiales</taxon>
        <taxon>Methylobacteriaceae</taxon>
        <taxon>Methylobacterium</taxon>
    </lineage>
</organism>
<evidence type="ECO:0000313" key="2">
    <source>
        <dbReference type="Proteomes" id="UP000321750"/>
    </source>
</evidence>